<feature type="transmembrane region" description="Helical" evidence="1">
    <location>
        <begin position="240"/>
        <end position="259"/>
    </location>
</feature>
<dbReference type="PANTHER" id="PTHR43685">
    <property type="entry name" value="GLYCOSYLTRANSFERASE"/>
    <property type="match status" value="1"/>
</dbReference>
<keyword evidence="1" id="KW-0812">Transmembrane</keyword>
<dbReference type="PANTHER" id="PTHR43685:SF3">
    <property type="entry name" value="SLR2126 PROTEIN"/>
    <property type="match status" value="1"/>
</dbReference>
<dbReference type="InterPro" id="IPR001173">
    <property type="entry name" value="Glyco_trans_2-like"/>
</dbReference>
<evidence type="ECO:0000256" key="1">
    <source>
        <dbReference type="SAM" id="Phobius"/>
    </source>
</evidence>
<dbReference type="Proteomes" id="UP000179113">
    <property type="component" value="Unassembled WGS sequence"/>
</dbReference>
<dbReference type="InterPro" id="IPR050834">
    <property type="entry name" value="Glycosyltransf_2"/>
</dbReference>
<gene>
    <name evidence="3" type="ORF">A2415_00660</name>
</gene>
<dbReference type="EMBL" id="MEWA01000010">
    <property type="protein sequence ID" value="OGC70095.1"/>
    <property type="molecule type" value="Genomic_DNA"/>
</dbReference>
<comment type="caution">
    <text evidence="3">The sequence shown here is derived from an EMBL/GenBank/DDBJ whole genome shotgun (WGS) entry which is preliminary data.</text>
</comment>
<keyword evidence="1" id="KW-0472">Membrane</keyword>
<proteinExistence type="predicted"/>
<reference evidence="3 4" key="1">
    <citation type="journal article" date="2016" name="Nat. Commun.">
        <title>Thousands of microbial genomes shed light on interconnected biogeochemical processes in an aquifer system.</title>
        <authorList>
            <person name="Anantharaman K."/>
            <person name="Brown C.T."/>
            <person name="Hug L.A."/>
            <person name="Sharon I."/>
            <person name="Castelle C.J."/>
            <person name="Probst A.J."/>
            <person name="Thomas B.C."/>
            <person name="Singh A."/>
            <person name="Wilkins M.J."/>
            <person name="Karaoz U."/>
            <person name="Brodie E.L."/>
            <person name="Williams K.H."/>
            <person name="Hubbard S.S."/>
            <person name="Banfield J.F."/>
        </authorList>
    </citation>
    <scope>NUCLEOTIDE SEQUENCE [LARGE SCALE GENOMIC DNA]</scope>
</reference>
<feature type="transmembrane region" description="Helical" evidence="1">
    <location>
        <begin position="266"/>
        <end position="287"/>
    </location>
</feature>
<dbReference type="SUPFAM" id="SSF53448">
    <property type="entry name" value="Nucleotide-diphospho-sugar transferases"/>
    <property type="match status" value="1"/>
</dbReference>
<dbReference type="AlphaFoldDB" id="A0A1F4WKX6"/>
<organism evidence="3 4">
    <name type="scientific">candidate division WWE3 bacterium RIFOXYC1_FULL_39_7</name>
    <dbReference type="NCBI Taxonomy" id="1802643"/>
    <lineage>
        <taxon>Bacteria</taxon>
        <taxon>Katanobacteria</taxon>
    </lineage>
</organism>
<evidence type="ECO:0000313" key="4">
    <source>
        <dbReference type="Proteomes" id="UP000179113"/>
    </source>
</evidence>
<evidence type="ECO:0000259" key="2">
    <source>
        <dbReference type="Pfam" id="PF00535"/>
    </source>
</evidence>
<evidence type="ECO:0000313" key="3">
    <source>
        <dbReference type="EMBL" id="OGC70095.1"/>
    </source>
</evidence>
<feature type="domain" description="Glycosyltransferase 2-like" evidence="2">
    <location>
        <begin position="5"/>
        <end position="164"/>
    </location>
</feature>
<protein>
    <recommendedName>
        <fullName evidence="2">Glycosyltransferase 2-like domain-containing protein</fullName>
    </recommendedName>
</protein>
<dbReference type="InterPro" id="IPR029044">
    <property type="entry name" value="Nucleotide-diphossugar_trans"/>
</dbReference>
<keyword evidence="1" id="KW-1133">Transmembrane helix</keyword>
<accession>A0A1F4WKX6</accession>
<feature type="transmembrane region" description="Helical" evidence="1">
    <location>
        <begin position="294"/>
        <end position="318"/>
    </location>
</feature>
<dbReference type="Gene3D" id="3.90.550.10">
    <property type="entry name" value="Spore Coat Polysaccharide Biosynthesis Protein SpsA, Chain A"/>
    <property type="match status" value="1"/>
</dbReference>
<name>A0A1F4WKX6_UNCKA</name>
<dbReference type="Pfam" id="PF00535">
    <property type="entry name" value="Glycos_transf_2"/>
    <property type="match status" value="1"/>
</dbReference>
<sequence length="338" mass="38619">MIKFSIIIAVRAVNDFLRENISKIRELQYDNFEVIIILDNPENPDFSGDSRFKVLVSGPVGPGEKRNIGAKEASGEILVFLDDDAYPTSDWLLQASKIFENPQIYALGGPAMTPFDASFLERMSGRVLESTLASGFTIYRHMPQAEREIDDYPTVNLFVRKSAFDSVGGFPLEFWPGEDTKLCLDLVKKFGKKFLYNPMPIVFHHRRNLFAPHLKQISRYGKHRGQFARIYPETSRIPSYFIPSIFVIGLVLGPIFSLLHPLFLKLYFVMLVLYFILLLLEGVRVYIKENTLKAAFYVMVGIFLTHIYYGVNFIVGLLHKPKLKLKGIDKKTGNYNEG</sequence>